<organism evidence="1 2">
    <name type="scientific">Pangasianodon gigas</name>
    <name type="common">Mekong giant catfish</name>
    <name type="synonym">Pangasius gigas</name>
    <dbReference type="NCBI Taxonomy" id="30993"/>
    <lineage>
        <taxon>Eukaryota</taxon>
        <taxon>Metazoa</taxon>
        <taxon>Chordata</taxon>
        <taxon>Craniata</taxon>
        <taxon>Vertebrata</taxon>
        <taxon>Euteleostomi</taxon>
        <taxon>Actinopterygii</taxon>
        <taxon>Neopterygii</taxon>
        <taxon>Teleostei</taxon>
        <taxon>Ostariophysi</taxon>
        <taxon>Siluriformes</taxon>
        <taxon>Pangasiidae</taxon>
        <taxon>Pangasianodon</taxon>
    </lineage>
</organism>
<dbReference type="EMBL" id="CM040468">
    <property type="protein sequence ID" value="MCI4386716.1"/>
    <property type="molecule type" value="Genomic_DNA"/>
</dbReference>
<protein>
    <submittedName>
        <fullName evidence="1">Uncharacterized protein</fullName>
    </submittedName>
</protein>
<comment type="caution">
    <text evidence="1">The sequence shown here is derived from an EMBL/GenBank/DDBJ whole genome shotgun (WGS) entry which is preliminary data.</text>
</comment>
<evidence type="ECO:0000313" key="1">
    <source>
        <dbReference type="EMBL" id="MCI4386716.1"/>
    </source>
</evidence>
<dbReference type="Proteomes" id="UP000829447">
    <property type="component" value="Linkage Group LG15"/>
</dbReference>
<keyword evidence="2" id="KW-1185">Reference proteome</keyword>
<reference evidence="1 2" key="1">
    <citation type="journal article" date="2022" name="bioRxiv">
        <title>An ancient truncated duplication of the anti-Mullerian hormone receptor type 2 gene is a potential conserved master sex determinant in the Pangasiidae catfish family.</title>
        <authorList>
            <person name="Wen M."/>
            <person name="Pan Q."/>
            <person name="Jouanno E."/>
            <person name="Montfort J."/>
            <person name="Zahm M."/>
            <person name="Cabau C."/>
            <person name="Klopp C."/>
            <person name="Iampietro C."/>
            <person name="Roques C."/>
            <person name="Bouchez O."/>
            <person name="Castinel A."/>
            <person name="Donnadieu C."/>
            <person name="Parrinello H."/>
            <person name="Poncet C."/>
            <person name="Belmonte E."/>
            <person name="Gautier V."/>
            <person name="Avarre J.-C."/>
            <person name="Dugue R."/>
            <person name="Gustiano R."/>
            <person name="Ha T.T.T."/>
            <person name="Campet M."/>
            <person name="Sriphairoj K."/>
            <person name="Ribolli J."/>
            <person name="de Almeida F.L."/>
            <person name="Desvignes T."/>
            <person name="Postlethwait J.H."/>
            <person name="Bucao C.F."/>
            <person name="Robinson-Rechavi M."/>
            <person name="Bobe J."/>
            <person name="Herpin A."/>
            <person name="Guiguen Y."/>
        </authorList>
    </citation>
    <scope>NUCLEOTIDE SEQUENCE [LARGE SCALE GENOMIC DNA]</scope>
    <source>
        <strain evidence="1">YG-Dec2019</strain>
    </source>
</reference>
<name>A0ACC5X6F2_PANGG</name>
<gene>
    <name evidence="1" type="ORF">PGIGA_G00065810</name>
</gene>
<sequence>MLRTAAVGVEVHRAVAQHRRFIFPGTAPSSSSMNLLSLKHSHFCLPLWKHIFLHFSTHYKSTHHSSASLLLLYISFQEEPFFSLRHLKEEDQLPAHHYS</sequence>
<accession>A0ACC5X6F2</accession>
<evidence type="ECO:0000313" key="2">
    <source>
        <dbReference type="Proteomes" id="UP000829447"/>
    </source>
</evidence>
<proteinExistence type="predicted"/>